<reference evidence="2" key="1">
    <citation type="submission" date="2021-02" db="EMBL/GenBank/DDBJ databases">
        <authorList>
            <person name="Nieuwenhuis M."/>
            <person name="Van De Peppel L.J.J."/>
        </authorList>
    </citation>
    <scope>NUCLEOTIDE SEQUENCE</scope>
    <source>
        <strain evidence="2">D49</strain>
    </source>
</reference>
<evidence type="ECO:0000256" key="1">
    <source>
        <dbReference type="SAM" id="MobiDB-lite"/>
    </source>
</evidence>
<accession>A0A9P7GK28</accession>
<dbReference type="AlphaFoldDB" id="A0A9P7GK28"/>
<keyword evidence="3" id="KW-1185">Reference proteome</keyword>
<reference evidence="2" key="2">
    <citation type="submission" date="2021-10" db="EMBL/GenBank/DDBJ databases">
        <title>Phylogenomics reveals ancestral predisposition of the termite-cultivated fungus Termitomyces towards a domesticated lifestyle.</title>
        <authorList>
            <person name="Auxier B."/>
            <person name="Grum-Grzhimaylo A."/>
            <person name="Cardenas M.E."/>
            <person name="Lodge J.D."/>
            <person name="Laessoe T."/>
            <person name="Pedersen O."/>
            <person name="Smith M.E."/>
            <person name="Kuyper T.W."/>
            <person name="Franco-Molano E.A."/>
            <person name="Baroni T.J."/>
            <person name="Aanen D.K."/>
        </authorList>
    </citation>
    <scope>NUCLEOTIDE SEQUENCE</scope>
    <source>
        <strain evidence="2">D49</strain>
    </source>
</reference>
<dbReference type="EMBL" id="JABCKI010000165">
    <property type="protein sequence ID" value="KAG5652074.1"/>
    <property type="molecule type" value="Genomic_DNA"/>
</dbReference>
<feature type="region of interest" description="Disordered" evidence="1">
    <location>
        <begin position="249"/>
        <end position="336"/>
    </location>
</feature>
<gene>
    <name evidence="2" type="ORF">H0H81_006429</name>
</gene>
<evidence type="ECO:0000313" key="3">
    <source>
        <dbReference type="Proteomes" id="UP000717328"/>
    </source>
</evidence>
<name>A0A9P7GK28_9AGAR</name>
<feature type="non-terminal residue" evidence="2">
    <location>
        <position position="336"/>
    </location>
</feature>
<evidence type="ECO:0000313" key="2">
    <source>
        <dbReference type="EMBL" id="KAG5652074.1"/>
    </source>
</evidence>
<proteinExistence type="predicted"/>
<dbReference type="Proteomes" id="UP000717328">
    <property type="component" value="Unassembled WGS sequence"/>
</dbReference>
<dbReference type="OrthoDB" id="3033904at2759"/>
<organism evidence="2 3">
    <name type="scientific">Sphagnurus paluster</name>
    <dbReference type="NCBI Taxonomy" id="117069"/>
    <lineage>
        <taxon>Eukaryota</taxon>
        <taxon>Fungi</taxon>
        <taxon>Dikarya</taxon>
        <taxon>Basidiomycota</taxon>
        <taxon>Agaricomycotina</taxon>
        <taxon>Agaricomycetes</taxon>
        <taxon>Agaricomycetidae</taxon>
        <taxon>Agaricales</taxon>
        <taxon>Tricholomatineae</taxon>
        <taxon>Lyophyllaceae</taxon>
        <taxon>Sphagnurus</taxon>
    </lineage>
</organism>
<protein>
    <submittedName>
        <fullName evidence="2">Uncharacterized protein</fullName>
    </submittedName>
</protein>
<feature type="compositionally biased region" description="Basic and acidic residues" evidence="1">
    <location>
        <begin position="288"/>
        <end position="297"/>
    </location>
</feature>
<sequence length="336" mass="37759">MITVTSTQAQVTLPGYPTDPFTAISALQSVTNRPVPLKCEPLLDGGETKSTRVEAAADSTSSIVQDRTPQANQTAATSQASCLLTLETDHVQNYHIIPKTLPGETAFVQGLWALVPQDIEVVENLYLTSGLRYDLTDAKKFYDGETTFKYIFLPLEGMDICIKRRDLQGNSASRQHFSPYDEFPIITSHILPHVVIYDFVQKISQHLEELEVERYDILLKTHPHLAIILSKSIYMKWMKRIPPPAWYRNHNTSTDSCENKDNDDEEDHDRGNDEASEPTTRRRTRTRTRTDPGRAVENDPVGLRPCQSWSAGFDDDEPDTAPVTPGDAGDDEVLNE</sequence>
<comment type="caution">
    <text evidence="2">The sequence shown here is derived from an EMBL/GenBank/DDBJ whole genome shotgun (WGS) entry which is preliminary data.</text>
</comment>